<evidence type="ECO:0000313" key="2">
    <source>
        <dbReference type="Proteomes" id="UP000828390"/>
    </source>
</evidence>
<comment type="caution">
    <text evidence="1">The sequence shown here is derived from an EMBL/GenBank/DDBJ whole genome shotgun (WGS) entry which is preliminary data.</text>
</comment>
<organism evidence="1 2">
    <name type="scientific">Dreissena polymorpha</name>
    <name type="common">Zebra mussel</name>
    <name type="synonym">Mytilus polymorpha</name>
    <dbReference type="NCBI Taxonomy" id="45954"/>
    <lineage>
        <taxon>Eukaryota</taxon>
        <taxon>Metazoa</taxon>
        <taxon>Spiralia</taxon>
        <taxon>Lophotrochozoa</taxon>
        <taxon>Mollusca</taxon>
        <taxon>Bivalvia</taxon>
        <taxon>Autobranchia</taxon>
        <taxon>Heteroconchia</taxon>
        <taxon>Euheterodonta</taxon>
        <taxon>Imparidentia</taxon>
        <taxon>Neoheterodontei</taxon>
        <taxon>Myida</taxon>
        <taxon>Dreissenoidea</taxon>
        <taxon>Dreissenidae</taxon>
        <taxon>Dreissena</taxon>
    </lineage>
</organism>
<evidence type="ECO:0000313" key="1">
    <source>
        <dbReference type="EMBL" id="KAH3725391.1"/>
    </source>
</evidence>
<proteinExistence type="predicted"/>
<dbReference type="EMBL" id="JAIWYP010000012">
    <property type="protein sequence ID" value="KAH3725391.1"/>
    <property type="molecule type" value="Genomic_DNA"/>
</dbReference>
<gene>
    <name evidence="1" type="ORF">DPMN_051224</name>
</gene>
<reference evidence="1" key="1">
    <citation type="journal article" date="2019" name="bioRxiv">
        <title>The Genome of the Zebra Mussel, Dreissena polymorpha: A Resource for Invasive Species Research.</title>
        <authorList>
            <person name="McCartney M.A."/>
            <person name="Auch B."/>
            <person name="Kono T."/>
            <person name="Mallez S."/>
            <person name="Zhang Y."/>
            <person name="Obille A."/>
            <person name="Becker A."/>
            <person name="Abrahante J.E."/>
            <person name="Garbe J."/>
            <person name="Badalamenti J.P."/>
            <person name="Herman A."/>
            <person name="Mangelson H."/>
            <person name="Liachko I."/>
            <person name="Sullivan S."/>
            <person name="Sone E.D."/>
            <person name="Koren S."/>
            <person name="Silverstein K.A.T."/>
            <person name="Beckman K.B."/>
            <person name="Gohl D.M."/>
        </authorList>
    </citation>
    <scope>NUCLEOTIDE SEQUENCE</scope>
    <source>
        <strain evidence="1">Duluth1</strain>
        <tissue evidence="1">Whole animal</tissue>
    </source>
</reference>
<reference evidence="1" key="2">
    <citation type="submission" date="2020-11" db="EMBL/GenBank/DDBJ databases">
        <authorList>
            <person name="McCartney M.A."/>
            <person name="Auch B."/>
            <person name="Kono T."/>
            <person name="Mallez S."/>
            <person name="Becker A."/>
            <person name="Gohl D.M."/>
            <person name="Silverstein K.A.T."/>
            <person name="Koren S."/>
            <person name="Bechman K.B."/>
            <person name="Herman A."/>
            <person name="Abrahante J.E."/>
            <person name="Garbe J."/>
        </authorList>
    </citation>
    <scope>NUCLEOTIDE SEQUENCE</scope>
    <source>
        <strain evidence="1">Duluth1</strain>
        <tissue evidence="1">Whole animal</tissue>
    </source>
</reference>
<keyword evidence="2" id="KW-1185">Reference proteome</keyword>
<protein>
    <submittedName>
        <fullName evidence="1">Uncharacterized protein</fullName>
    </submittedName>
</protein>
<accession>A0A9D4CJK9</accession>
<name>A0A9D4CJK9_DREPO</name>
<dbReference type="Proteomes" id="UP000828390">
    <property type="component" value="Unassembled WGS sequence"/>
</dbReference>
<sequence>MLSLLRTHTVHLETLVLGQTTSPNIETTLNATVVPCIPETFTVPGEILRDIHKEGSGPGNFAARLTQRLFQKLYGSSNV</sequence>
<dbReference type="AlphaFoldDB" id="A0A9D4CJK9"/>